<evidence type="ECO:0000313" key="1">
    <source>
        <dbReference type="EMBL" id="PNQ74950.1"/>
    </source>
</evidence>
<dbReference type="AlphaFoldDB" id="A0A2K1E3T6"/>
<dbReference type="Proteomes" id="UP000236641">
    <property type="component" value="Unassembled WGS sequence"/>
</dbReference>
<dbReference type="EMBL" id="POWF01000001">
    <property type="protein sequence ID" value="PNQ74950.1"/>
    <property type="molecule type" value="Genomic_DNA"/>
</dbReference>
<evidence type="ECO:0000313" key="2">
    <source>
        <dbReference type="Proteomes" id="UP000236641"/>
    </source>
</evidence>
<gene>
    <name evidence="1" type="ORF">C1T31_02105</name>
</gene>
<reference evidence="1 2" key="1">
    <citation type="submission" date="2018-01" db="EMBL/GenBank/DDBJ databases">
        <title>The draft genome of Hanstruepera neustonica JCM19743.</title>
        <authorList>
            <person name="He R.-H."/>
            <person name="Du Z.-J."/>
        </authorList>
    </citation>
    <scope>NUCLEOTIDE SEQUENCE [LARGE SCALE GENOMIC DNA]</scope>
    <source>
        <strain evidence="1 2">JCM19743</strain>
    </source>
</reference>
<organism evidence="1 2">
    <name type="scientific">Hanstruepera neustonica</name>
    <dbReference type="NCBI Taxonomy" id="1445657"/>
    <lineage>
        <taxon>Bacteria</taxon>
        <taxon>Pseudomonadati</taxon>
        <taxon>Bacteroidota</taxon>
        <taxon>Flavobacteriia</taxon>
        <taxon>Flavobacteriales</taxon>
        <taxon>Flavobacteriaceae</taxon>
        <taxon>Hanstruepera</taxon>
    </lineage>
</organism>
<accession>A0A2K1E3T6</accession>
<evidence type="ECO:0008006" key="3">
    <source>
        <dbReference type="Google" id="ProtNLM"/>
    </source>
</evidence>
<dbReference type="InterPro" id="IPR025366">
    <property type="entry name" value="DUF4270"/>
</dbReference>
<dbReference type="PROSITE" id="PS51257">
    <property type="entry name" value="PROKAR_LIPOPROTEIN"/>
    <property type="match status" value="1"/>
</dbReference>
<dbReference type="Pfam" id="PF14092">
    <property type="entry name" value="DUF4270"/>
    <property type="match status" value="1"/>
</dbReference>
<proteinExistence type="predicted"/>
<name>A0A2K1E3T6_9FLAO</name>
<sequence length="536" mass="60453">MSQKNIMKKLLNLYSPFVLLVIIGLAFTACDRDFTSIESDIEGIKNFENNSKSFPIIAYNKKLNPVQTNGLSSNLLGIYSDIYGKTTASVVSQVVPTSFDFNFGDSPEIDSVILVVPYYSKNVGTDAEGNNLYKLDSVFGNGNMKLSVYENTYFLRDFDPETNLEQSQRYYSNSNQTIDFDSHIGELLYYNEDFVPSSNELNITDEQTAAPGLHVELLNTNNFWDALFFFGDSDPESKPELSNQNNFKSYFRGIYFKAEEGEVDNGIMSMLNISQAYILVYYSSLLSIEIDPETGEDVEVRDDRFFRMNFSGNILNVLENDPSNTIIQDADANANMVDGDETLYLKGGEGSMTVINLFSGETLDEEGNPVNSLDYFKSKKESWLLNEANITFYVNQNELNGQEPDRVILYDLANNVPIVDYFFDTSTNNTTPLNSKVLFSRILERDDDNRGVKYKLRLTEHLNNILIRDSTNVSLGLYVSTNVNDIQKADVLNSNNEYVPTGAVLSPRGTALYGTNPNVPTDKKVLFEIYFTEPNN</sequence>
<protein>
    <recommendedName>
        <fullName evidence="3">DUF4270 domain-containing protein</fullName>
    </recommendedName>
</protein>
<comment type="caution">
    <text evidence="1">The sequence shown here is derived from an EMBL/GenBank/DDBJ whole genome shotgun (WGS) entry which is preliminary data.</text>
</comment>
<keyword evidence="2" id="KW-1185">Reference proteome</keyword>